<dbReference type="OrthoDB" id="270720at2759"/>
<name>A0A087HII9_ARAAL</name>
<evidence type="ECO:0000313" key="2">
    <source>
        <dbReference type="Proteomes" id="UP000029120"/>
    </source>
</evidence>
<gene>
    <name evidence="1" type="ordered locus">AALP_Aa2g191800</name>
</gene>
<dbReference type="AlphaFoldDB" id="A0A087HII9"/>
<protein>
    <submittedName>
        <fullName evidence="1">Uncharacterized protein</fullName>
    </submittedName>
</protein>
<dbReference type="Proteomes" id="UP000029120">
    <property type="component" value="Chromosome 2"/>
</dbReference>
<sequence>MNCSDRLHCPKSLVCSIKLPVFSTLRVPLFSRLALVPAFNIPFGVSSGDAGRLKCNARKARRICVMCLVRDSIPMETKCESDEDGSEFIEVVVIGSRKESIMESCLDSPFRSLPLRFWSISRDSSVDLVLLQRLNQEGPFFKSEF</sequence>
<dbReference type="Gramene" id="KFK41941">
    <property type="protein sequence ID" value="KFK41941"/>
    <property type="gene ID" value="AALP_AA2G191800"/>
</dbReference>
<proteinExistence type="predicted"/>
<keyword evidence="2" id="KW-1185">Reference proteome</keyword>
<accession>A0A087HII9</accession>
<reference evidence="2" key="1">
    <citation type="journal article" date="2015" name="Nat. Plants">
        <title>Genome expansion of Arabis alpina linked with retrotransposition and reduced symmetric DNA methylation.</title>
        <authorList>
            <person name="Willing E.M."/>
            <person name="Rawat V."/>
            <person name="Mandakova T."/>
            <person name="Maumus F."/>
            <person name="James G.V."/>
            <person name="Nordstroem K.J."/>
            <person name="Becker C."/>
            <person name="Warthmann N."/>
            <person name="Chica C."/>
            <person name="Szarzynska B."/>
            <person name="Zytnicki M."/>
            <person name="Albani M.C."/>
            <person name="Kiefer C."/>
            <person name="Bergonzi S."/>
            <person name="Castaings L."/>
            <person name="Mateos J.L."/>
            <person name="Berns M.C."/>
            <person name="Bujdoso N."/>
            <person name="Piofczyk T."/>
            <person name="de Lorenzo L."/>
            <person name="Barrero-Sicilia C."/>
            <person name="Mateos I."/>
            <person name="Piednoel M."/>
            <person name="Hagmann J."/>
            <person name="Chen-Min-Tao R."/>
            <person name="Iglesias-Fernandez R."/>
            <person name="Schuster S.C."/>
            <person name="Alonso-Blanco C."/>
            <person name="Roudier F."/>
            <person name="Carbonero P."/>
            <person name="Paz-Ares J."/>
            <person name="Davis S.J."/>
            <person name="Pecinka A."/>
            <person name="Quesneville H."/>
            <person name="Colot V."/>
            <person name="Lysak M.A."/>
            <person name="Weigel D."/>
            <person name="Coupland G."/>
            <person name="Schneeberger K."/>
        </authorList>
    </citation>
    <scope>NUCLEOTIDE SEQUENCE [LARGE SCALE GENOMIC DNA]</scope>
    <source>
        <strain evidence="2">cv. Pajares</strain>
    </source>
</reference>
<dbReference type="eggNOG" id="KOG0231">
    <property type="taxonomic scope" value="Eukaryota"/>
</dbReference>
<organism evidence="1 2">
    <name type="scientific">Arabis alpina</name>
    <name type="common">Alpine rock-cress</name>
    <dbReference type="NCBI Taxonomy" id="50452"/>
    <lineage>
        <taxon>Eukaryota</taxon>
        <taxon>Viridiplantae</taxon>
        <taxon>Streptophyta</taxon>
        <taxon>Embryophyta</taxon>
        <taxon>Tracheophyta</taxon>
        <taxon>Spermatophyta</taxon>
        <taxon>Magnoliopsida</taxon>
        <taxon>eudicotyledons</taxon>
        <taxon>Gunneridae</taxon>
        <taxon>Pentapetalae</taxon>
        <taxon>rosids</taxon>
        <taxon>malvids</taxon>
        <taxon>Brassicales</taxon>
        <taxon>Brassicaceae</taxon>
        <taxon>Arabideae</taxon>
        <taxon>Arabis</taxon>
    </lineage>
</organism>
<dbReference type="EMBL" id="CM002870">
    <property type="protein sequence ID" value="KFK41941.1"/>
    <property type="molecule type" value="Genomic_DNA"/>
</dbReference>
<evidence type="ECO:0000313" key="1">
    <source>
        <dbReference type="EMBL" id="KFK41941.1"/>
    </source>
</evidence>